<gene>
    <name evidence="11" type="ordered locus">Glov_2945</name>
</gene>
<dbReference type="InterPro" id="IPR033414">
    <property type="entry name" value="Sensor_dom"/>
</dbReference>
<comment type="catalytic activity">
    <reaction evidence="1">
        <text>ATP + protein L-histidine = ADP + protein N-phospho-L-histidine.</text>
        <dbReference type="EC" id="2.7.13.3"/>
    </reaction>
</comment>
<dbReference type="GO" id="GO:0016020">
    <property type="term" value="C:membrane"/>
    <property type="evidence" value="ECO:0007669"/>
    <property type="project" value="UniProtKB-SubCell"/>
</dbReference>
<dbReference type="Gene3D" id="3.30.565.10">
    <property type="entry name" value="Histidine kinase-like ATPase, C-terminal domain"/>
    <property type="match status" value="1"/>
</dbReference>
<dbReference type="GO" id="GO:0000155">
    <property type="term" value="F:phosphorelay sensor kinase activity"/>
    <property type="evidence" value="ECO:0007669"/>
    <property type="project" value="InterPro"/>
</dbReference>
<dbReference type="InterPro" id="IPR003660">
    <property type="entry name" value="HAMP_dom"/>
</dbReference>
<dbReference type="InterPro" id="IPR036097">
    <property type="entry name" value="HisK_dim/P_sf"/>
</dbReference>
<dbReference type="eggNOG" id="COG4191">
    <property type="taxonomic scope" value="Bacteria"/>
</dbReference>
<keyword evidence="7" id="KW-0175">Coiled coil</keyword>
<dbReference type="SUPFAM" id="SSF47384">
    <property type="entry name" value="Homodimeric domain of signal transducing histidine kinase"/>
    <property type="match status" value="1"/>
</dbReference>
<dbReference type="STRING" id="398767.Glov_2945"/>
<evidence type="ECO:0000256" key="5">
    <source>
        <dbReference type="ARBA" id="ARBA00022679"/>
    </source>
</evidence>
<sequence>MTADRIIPKSFGIARRFILAIVIFSTALTLAGTCLQLYIDYRKDLSNISRQLAYIETSHLHSLINDIWLFNERGLEAQLKGILALPMIEALRLERKDGPELAVGKTTSRHLISHTIPLSYQHLDKTVPLGTLHITASTDHVIQRMKERVLLILFTQAVMIFFISTFIFLLFYHLIGRHLAVMARHASALTISNLHEPLQLERSQGCPQDAKDELDLLVDSLNSMQAQISDYLTERRQIEDTLHEQATLLEDEIAQRQQAEEELNVINCSLEERIADAINELRRKDTLLLQQSKLAAMGELLNNIAHQWRQPLNNIAVSIQTMQYLNKAGELSQEEMDRDIKAVMDILFYMSGTIDDFRSFFIKDREKREFVLQEIVEKTLNLLRSTLDDKGIMVKVEAEADVRATGYPNEYAQSLMNILNNAHDALLERQVQGPSITLVIRQEGSRSVLTVSDNAGGIPQQILPQIFEPYFTTKGPSQGTGIGLYMAKTMIERNMGGTLTARNTAAGAEFRIEL</sequence>
<feature type="domain" description="Histidine kinase" evidence="9">
    <location>
        <begin position="303"/>
        <end position="514"/>
    </location>
</feature>
<dbReference type="EMBL" id="CP001089">
    <property type="protein sequence ID" value="ACD96652.1"/>
    <property type="molecule type" value="Genomic_DNA"/>
</dbReference>
<keyword evidence="5" id="KW-0808">Transferase</keyword>
<evidence type="ECO:0000259" key="10">
    <source>
        <dbReference type="PROSITE" id="PS50885"/>
    </source>
</evidence>
<reference evidence="11 12" key="1">
    <citation type="submission" date="2008-05" db="EMBL/GenBank/DDBJ databases">
        <title>Complete sequence of chromosome of Geobacter lovleyi SZ.</title>
        <authorList>
            <consortium name="US DOE Joint Genome Institute"/>
            <person name="Lucas S."/>
            <person name="Copeland A."/>
            <person name="Lapidus A."/>
            <person name="Glavina del Rio T."/>
            <person name="Dalin E."/>
            <person name="Tice H."/>
            <person name="Bruce D."/>
            <person name="Goodwin L."/>
            <person name="Pitluck S."/>
            <person name="Chertkov O."/>
            <person name="Meincke L."/>
            <person name="Brettin T."/>
            <person name="Detter J.C."/>
            <person name="Han C."/>
            <person name="Tapia R."/>
            <person name="Kuske C.R."/>
            <person name="Schmutz J."/>
            <person name="Larimer F."/>
            <person name="Land M."/>
            <person name="Hauser L."/>
            <person name="Kyrpides N."/>
            <person name="Mikhailova N."/>
            <person name="Sung Y."/>
            <person name="Fletcher K.E."/>
            <person name="Ritalahti K.M."/>
            <person name="Loeffler F.E."/>
            <person name="Richardson P."/>
        </authorList>
    </citation>
    <scope>NUCLEOTIDE SEQUENCE [LARGE SCALE GENOMIC DNA]</scope>
    <source>
        <strain evidence="12">ATCC BAA-1151 / DSM 17278 / SZ</strain>
    </source>
</reference>
<keyword evidence="6 11" id="KW-0418">Kinase</keyword>
<dbReference type="KEGG" id="glo:Glov_2945"/>
<keyword evidence="12" id="KW-1185">Reference proteome</keyword>
<dbReference type="EC" id="2.7.13.3" evidence="3"/>
<dbReference type="InterPro" id="IPR004358">
    <property type="entry name" value="Sig_transdc_His_kin-like_C"/>
</dbReference>
<name>B3E8H6_TRIL1</name>
<dbReference type="Proteomes" id="UP000002420">
    <property type="component" value="Chromosome"/>
</dbReference>
<evidence type="ECO:0000256" key="2">
    <source>
        <dbReference type="ARBA" id="ARBA00004370"/>
    </source>
</evidence>
<keyword evidence="8" id="KW-0472">Membrane</keyword>
<dbReference type="PROSITE" id="PS50109">
    <property type="entry name" value="HIS_KIN"/>
    <property type="match status" value="1"/>
</dbReference>
<feature type="transmembrane region" description="Helical" evidence="8">
    <location>
        <begin position="149"/>
        <end position="175"/>
    </location>
</feature>
<dbReference type="Gene3D" id="1.10.287.130">
    <property type="match status" value="1"/>
</dbReference>
<dbReference type="Pfam" id="PF17149">
    <property type="entry name" value="CHASE5"/>
    <property type="match status" value="1"/>
</dbReference>
<evidence type="ECO:0000256" key="8">
    <source>
        <dbReference type="SAM" id="Phobius"/>
    </source>
</evidence>
<accession>B3E8H6</accession>
<organism evidence="11 12">
    <name type="scientific">Trichlorobacter lovleyi (strain ATCC BAA-1151 / DSM 17278 / SZ)</name>
    <name type="common">Geobacter lovleyi</name>
    <dbReference type="NCBI Taxonomy" id="398767"/>
    <lineage>
        <taxon>Bacteria</taxon>
        <taxon>Pseudomonadati</taxon>
        <taxon>Thermodesulfobacteriota</taxon>
        <taxon>Desulfuromonadia</taxon>
        <taxon>Geobacterales</taxon>
        <taxon>Geobacteraceae</taxon>
        <taxon>Trichlorobacter</taxon>
    </lineage>
</organism>
<evidence type="ECO:0000256" key="3">
    <source>
        <dbReference type="ARBA" id="ARBA00012438"/>
    </source>
</evidence>
<evidence type="ECO:0000256" key="6">
    <source>
        <dbReference type="ARBA" id="ARBA00022777"/>
    </source>
</evidence>
<dbReference type="InterPro" id="IPR036890">
    <property type="entry name" value="HATPase_C_sf"/>
</dbReference>
<feature type="transmembrane region" description="Helical" evidence="8">
    <location>
        <begin position="17"/>
        <end position="39"/>
    </location>
</feature>
<evidence type="ECO:0000313" key="12">
    <source>
        <dbReference type="Proteomes" id="UP000002420"/>
    </source>
</evidence>
<dbReference type="RefSeq" id="WP_012470977.1">
    <property type="nucleotide sequence ID" value="NC_010814.1"/>
</dbReference>
<keyword evidence="4" id="KW-0597">Phosphoprotein</keyword>
<dbReference type="InterPro" id="IPR005467">
    <property type="entry name" value="His_kinase_dom"/>
</dbReference>
<evidence type="ECO:0000259" key="9">
    <source>
        <dbReference type="PROSITE" id="PS50109"/>
    </source>
</evidence>
<comment type="subcellular location">
    <subcellularLocation>
        <location evidence="2">Membrane</location>
    </subcellularLocation>
</comment>
<dbReference type="Gene3D" id="6.10.340.10">
    <property type="match status" value="1"/>
</dbReference>
<dbReference type="InterPro" id="IPR003594">
    <property type="entry name" value="HATPase_dom"/>
</dbReference>
<feature type="coiled-coil region" evidence="7">
    <location>
        <begin position="221"/>
        <end position="269"/>
    </location>
</feature>
<feature type="domain" description="HAMP" evidence="10">
    <location>
        <begin position="173"/>
        <end position="233"/>
    </location>
</feature>
<dbReference type="SMART" id="SM00387">
    <property type="entry name" value="HATPase_c"/>
    <property type="match status" value="1"/>
</dbReference>
<dbReference type="PRINTS" id="PR00344">
    <property type="entry name" value="BCTRLSENSOR"/>
</dbReference>
<protein>
    <recommendedName>
        <fullName evidence="3">histidine kinase</fullName>
        <ecNumber evidence="3">2.7.13.3</ecNumber>
    </recommendedName>
</protein>
<keyword evidence="8" id="KW-0812">Transmembrane</keyword>
<evidence type="ECO:0000256" key="4">
    <source>
        <dbReference type="ARBA" id="ARBA00022553"/>
    </source>
</evidence>
<dbReference type="AlphaFoldDB" id="B3E8H6"/>
<dbReference type="SUPFAM" id="SSF55874">
    <property type="entry name" value="ATPase domain of HSP90 chaperone/DNA topoisomerase II/histidine kinase"/>
    <property type="match status" value="1"/>
</dbReference>
<keyword evidence="8" id="KW-1133">Transmembrane helix</keyword>
<dbReference type="PANTHER" id="PTHR43065">
    <property type="entry name" value="SENSOR HISTIDINE KINASE"/>
    <property type="match status" value="1"/>
</dbReference>
<dbReference type="HOGENOM" id="CLU_000445_133_4_7"/>
<proteinExistence type="predicted"/>
<dbReference type="Pfam" id="PF02518">
    <property type="entry name" value="HATPase_c"/>
    <property type="match status" value="1"/>
</dbReference>
<evidence type="ECO:0000313" key="11">
    <source>
        <dbReference type="EMBL" id="ACD96652.1"/>
    </source>
</evidence>
<evidence type="ECO:0000256" key="1">
    <source>
        <dbReference type="ARBA" id="ARBA00000085"/>
    </source>
</evidence>
<dbReference type="PROSITE" id="PS50885">
    <property type="entry name" value="HAMP"/>
    <property type="match status" value="1"/>
</dbReference>
<evidence type="ECO:0000256" key="7">
    <source>
        <dbReference type="SAM" id="Coils"/>
    </source>
</evidence>
<dbReference type="eggNOG" id="COG5000">
    <property type="taxonomic scope" value="Bacteria"/>
</dbReference>
<dbReference type="OrthoDB" id="9787707at2"/>